<gene>
    <name evidence="2" type="ORF">CYY_004070</name>
</gene>
<dbReference type="AlphaFoldDB" id="A0A8J4PW03"/>
<evidence type="ECO:0000313" key="2">
    <source>
        <dbReference type="EMBL" id="KAF2074631.1"/>
    </source>
</evidence>
<dbReference type="Proteomes" id="UP000695562">
    <property type="component" value="Unassembled WGS sequence"/>
</dbReference>
<proteinExistence type="predicted"/>
<reference evidence="2" key="1">
    <citation type="submission" date="2020-01" db="EMBL/GenBank/DDBJ databases">
        <title>Development of genomics and gene disruption for Polysphondylium violaceum indicates a role for the polyketide synthase stlB in stalk morphogenesis.</title>
        <authorList>
            <person name="Narita B."/>
            <person name="Kawabe Y."/>
            <person name="Kin K."/>
            <person name="Saito T."/>
            <person name="Gibbs R."/>
            <person name="Kuspa A."/>
            <person name="Muzny D."/>
            <person name="Queller D."/>
            <person name="Richards S."/>
            <person name="Strassman J."/>
            <person name="Sucgang R."/>
            <person name="Worley K."/>
            <person name="Schaap P."/>
        </authorList>
    </citation>
    <scope>NUCLEOTIDE SEQUENCE</scope>
    <source>
        <strain evidence="2">QSvi11</strain>
    </source>
</reference>
<name>A0A8J4PW03_9MYCE</name>
<feature type="region of interest" description="Disordered" evidence="1">
    <location>
        <begin position="1"/>
        <end position="32"/>
    </location>
</feature>
<organism evidence="2 3">
    <name type="scientific">Polysphondylium violaceum</name>
    <dbReference type="NCBI Taxonomy" id="133409"/>
    <lineage>
        <taxon>Eukaryota</taxon>
        <taxon>Amoebozoa</taxon>
        <taxon>Evosea</taxon>
        <taxon>Eumycetozoa</taxon>
        <taxon>Dictyostelia</taxon>
        <taxon>Dictyosteliales</taxon>
        <taxon>Dictyosteliaceae</taxon>
        <taxon>Polysphondylium</taxon>
    </lineage>
</organism>
<accession>A0A8J4PW03</accession>
<sequence length="76" mass="7928">MLFNALSSISNPMKSISNKTVNNGSSASSSIGKTGNQCWYIIGIGGATVWVDDSATPHSYHMGYPPGTFSSSANII</sequence>
<evidence type="ECO:0000313" key="3">
    <source>
        <dbReference type="Proteomes" id="UP000695562"/>
    </source>
</evidence>
<dbReference type="EMBL" id="AJWJ01000137">
    <property type="protein sequence ID" value="KAF2074631.1"/>
    <property type="molecule type" value="Genomic_DNA"/>
</dbReference>
<protein>
    <submittedName>
        <fullName evidence="2">Uncharacterized protein</fullName>
    </submittedName>
</protein>
<comment type="caution">
    <text evidence="2">The sequence shown here is derived from an EMBL/GenBank/DDBJ whole genome shotgun (WGS) entry which is preliminary data.</text>
</comment>
<keyword evidence="3" id="KW-1185">Reference proteome</keyword>
<evidence type="ECO:0000256" key="1">
    <source>
        <dbReference type="SAM" id="MobiDB-lite"/>
    </source>
</evidence>